<protein>
    <submittedName>
        <fullName evidence="1">Glucose dehydrogenase</fullName>
        <ecNumber evidence="1">1.1.5.2</ecNumber>
    </submittedName>
</protein>
<evidence type="ECO:0000313" key="2">
    <source>
        <dbReference type="Proteomes" id="UP000254052"/>
    </source>
</evidence>
<accession>A0A377CVX7</accession>
<dbReference type="InterPro" id="IPR011047">
    <property type="entry name" value="Quinoprotein_ADH-like_sf"/>
</dbReference>
<keyword evidence="1" id="KW-0560">Oxidoreductase</keyword>
<sequence length="36" mass="3929">MTYEVNGKQYVVISAGGHGFIWYEDGRLYCGLCAAG</sequence>
<name>A0A377CVX7_ECOLX</name>
<dbReference type="AlphaFoldDB" id="A0A377CVX7"/>
<dbReference type="EC" id="1.1.5.2" evidence="1"/>
<dbReference type="EMBL" id="UGED01000013">
    <property type="protein sequence ID" value="STM08162.1"/>
    <property type="molecule type" value="Genomic_DNA"/>
</dbReference>
<dbReference type="Gene3D" id="2.140.10.10">
    <property type="entry name" value="Quinoprotein alcohol dehydrogenase-like superfamily"/>
    <property type="match status" value="1"/>
</dbReference>
<gene>
    <name evidence="1" type="primary">gcd_3</name>
    <name evidence="1" type="ORF">NCTC9962_05750</name>
</gene>
<proteinExistence type="predicted"/>
<dbReference type="SUPFAM" id="SSF50998">
    <property type="entry name" value="Quinoprotein alcohol dehydrogenase-like"/>
    <property type="match status" value="1"/>
</dbReference>
<dbReference type="GO" id="GO:0008876">
    <property type="term" value="F:quinoprotein glucose dehydrogenase activity"/>
    <property type="evidence" value="ECO:0007669"/>
    <property type="project" value="UniProtKB-EC"/>
</dbReference>
<dbReference type="Proteomes" id="UP000254052">
    <property type="component" value="Unassembled WGS sequence"/>
</dbReference>
<evidence type="ECO:0000313" key="1">
    <source>
        <dbReference type="EMBL" id="STM08162.1"/>
    </source>
</evidence>
<organism evidence="1 2">
    <name type="scientific">Escherichia coli</name>
    <dbReference type="NCBI Taxonomy" id="562"/>
    <lineage>
        <taxon>Bacteria</taxon>
        <taxon>Pseudomonadati</taxon>
        <taxon>Pseudomonadota</taxon>
        <taxon>Gammaproteobacteria</taxon>
        <taxon>Enterobacterales</taxon>
        <taxon>Enterobacteriaceae</taxon>
        <taxon>Escherichia</taxon>
    </lineage>
</organism>
<reference evidence="1 2" key="1">
    <citation type="submission" date="2018-06" db="EMBL/GenBank/DDBJ databases">
        <authorList>
            <consortium name="Pathogen Informatics"/>
            <person name="Doyle S."/>
        </authorList>
    </citation>
    <scope>NUCLEOTIDE SEQUENCE [LARGE SCALE GENOMIC DNA]</scope>
    <source>
        <strain evidence="1 2">NCTC9962</strain>
    </source>
</reference>